<evidence type="ECO:0000313" key="2">
    <source>
        <dbReference type="Proteomes" id="UP000265750"/>
    </source>
</evidence>
<gene>
    <name evidence="1" type="ORF">D3218_13395</name>
</gene>
<accession>A0A3A1WK54</accession>
<dbReference type="AlphaFoldDB" id="A0A3A1WK54"/>
<name>A0A3A1WK54_9HYPH</name>
<reference evidence="2" key="1">
    <citation type="submission" date="2018-09" db="EMBL/GenBank/DDBJ databases">
        <authorList>
            <person name="Tuo L."/>
        </authorList>
    </citation>
    <scope>NUCLEOTIDE SEQUENCE [LARGE SCALE GENOMIC DNA]</scope>
    <source>
        <strain evidence="2">M2BS4Y-1</strain>
    </source>
</reference>
<dbReference type="EMBL" id="QYRN01000006">
    <property type="protein sequence ID" value="RIY00269.1"/>
    <property type="molecule type" value="Genomic_DNA"/>
</dbReference>
<sequence length="64" mass="6800">MLATAPGTTTAIALRLAPDAEPASFAEPPMFLVHHWRQRTGMITHHAQVGDCPGPMPFSYGGPS</sequence>
<dbReference type="Proteomes" id="UP000265750">
    <property type="component" value="Unassembled WGS sequence"/>
</dbReference>
<proteinExistence type="predicted"/>
<comment type="caution">
    <text evidence="1">The sequence shown here is derived from an EMBL/GenBank/DDBJ whole genome shotgun (WGS) entry which is preliminary data.</text>
</comment>
<organism evidence="1 2">
    <name type="scientific">Aureimonas flava</name>
    <dbReference type="NCBI Taxonomy" id="2320271"/>
    <lineage>
        <taxon>Bacteria</taxon>
        <taxon>Pseudomonadati</taxon>
        <taxon>Pseudomonadota</taxon>
        <taxon>Alphaproteobacteria</taxon>
        <taxon>Hyphomicrobiales</taxon>
        <taxon>Aurantimonadaceae</taxon>
        <taxon>Aureimonas</taxon>
    </lineage>
</organism>
<protein>
    <submittedName>
        <fullName evidence="1">Uncharacterized protein</fullName>
    </submittedName>
</protein>
<keyword evidence="2" id="KW-1185">Reference proteome</keyword>
<evidence type="ECO:0000313" key="1">
    <source>
        <dbReference type="EMBL" id="RIY00269.1"/>
    </source>
</evidence>